<dbReference type="AlphaFoldDB" id="A0A0D8Y0D9"/>
<reference evidence="4" key="2">
    <citation type="journal article" date="2016" name="Sci. Rep.">
        <title>Dictyocaulus viviparus genome, variome and transcriptome elucidate lungworm biology and support future intervention.</title>
        <authorList>
            <person name="McNulty S.N."/>
            <person name="Strube C."/>
            <person name="Rosa B.A."/>
            <person name="Martin J.C."/>
            <person name="Tyagi R."/>
            <person name="Choi Y.J."/>
            <person name="Wang Q."/>
            <person name="Hallsworth Pepin K."/>
            <person name="Zhang X."/>
            <person name="Ozersky P."/>
            <person name="Wilson R.K."/>
            <person name="Sternberg P.W."/>
            <person name="Gasser R.B."/>
            <person name="Mitreva M."/>
        </authorList>
    </citation>
    <scope>NUCLEOTIDE SEQUENCE [LARGE SCALE GENOMIC DNA]</scope>
    <source>
        <strain evidence="4">HannoverDv2000</strain>
    </source>
</reference>
<feature type="chain" id="PRO_5002336105" evidence="2">
    <location>
        <begin position="18"/>
        <end position="164"/>
    </location>
</feature>
<evidence type="ECO:0000313" key="4">
    <source>
        <dbReference type="Proteomes" id="UP000053766"/>
    </source>
</evidence>
<organism evidence="3 4">
    <name type="scientific">Dictyocaulus viviparus</name>
    <name type="common">Bovine lungworm</name>
    <dbReference type="NCBI Taxonomy" id="29172"/>
    <lineage>
        <taxon>Eukaryota</taxon>
        <taxon>Metazoa</taxon>
        <taxon>Ecdysozoa</taxon>
        <taxon>Nematoda</taxon>
        <taxon>Chromadorea</taxon>
        <taxon>Rhabditida</taxon>
        <taxon>Rhabditina</taxon>
        <taxon>Rhabditomorpha</taxon>
        <taxon>Strongyloidea</taxon>
        <taxon>Metastrongylidae</taxon>
        <taxon>Dictyocaulus</taxon>
    </lineage>
</organism>
<protein>
    <submittedName>
        <fullName evidence="3">Uncharacterized protein</fullName>
    </submittedName>
</protein>
<sequence length="164" mass="18010">MLFLMLLNCLIPIFVSQENFRTILIERACQRRPSLNFCADFSTRQPSTSESKSEELLLPEEIKSIPQALITTSSNEMTSNTTPRISDVPSTSLSNVSTNSPIDEVNFDNLTQTEELLGSLLRLPKPEEDVATTGLTSMSTVGQPVFPENTSITPTSIEDEVSGP</sequence>
<keyword evidence="4" id="KW-1185">Reference proteome</keyword>
<evidence type="ECO:0000256" key="2">
    <source>
        <dbReference type="SAM" id="SignalP"/>
    </source>
</evidence>
<feature type="compositionally biased region" description="Polar residues" evidence="1">
    <location>
        <begin position="88"/>
        <end position="100"/>
    </location>
</feature>
<evidence type="ECO:0000313" key="3">
    <source>
        <dbReference type="EMBL" id="KJH50323.1"/>
    </source>
</evidence>
<gene>
    <name evidence="3" type="ORF">DICVIV_03516</name>
</gene>
<feature type="region of interest" description="Disordered" evidence="1">
    <location>
        <begin position="71"/>
        <end position="100"/>
    </location>
</feature>
<feature type="region of interest" description="Disordered" evidence="1">
    <location>
        <begin position="139"/>
        <end position="164"/>
    </location>
</feature>
<dbReference type="EMBL" id="KN716209">
    <property type="protein sequence ID" value="KJH50323.1"/>
    <property type="molecule type" value="Genomic_DNA"/>
</dbReference>
<name>A0A0D8Y0D9_DICVI</name>
<feature type="compositionally biased region" description="Polar residues" evidence="1">
    <location>
        <begin position="139"/>
        <end position="156"/>
    </location>
</feature>
<proteinExistence type="predicted"/>
<feature type="compositionally biased region" description="Low complexity" evidence="1">
    <location>
        <begin position="71"/>
        <end position="82"/>
    </location>
</feature>
<accession>A0A0D8Y0D9</accession>
<dbReference type="Proteomes" id="UP000053766">
    <property type="component" value="Unassembled WGS sequence"/>
</dbReference>
<keyword evidence="2" id="KW-0732">Signal</keyword>
<evidence type="ECO:0000256" key="1">
    <source>
        <dbReference type="SAM" id="MobiDB-lite"/>
    </source>
</evidence>
<feature type="signal peptide" evidence="2">
    <location>
        <begin position="1"/>
        <end position="17"/>
    </location>
</feature>
<reference evidence="3 4" key="1">
    <citation type="submission" date="2013-11" db="EMBL/GenBank/DDBJ databases">
        <title>Draft genome of the bovine lungworm Dictyocaulus viviparus.</title>
        <authorList>
            <person name="Mitreva M."/>
        </authorList>
    </citation>
    <scope>NUCLEOTIDE SEQUENCE [LARGE SCALE GENOMIC DNA]</scope>
    <source>
        <strain evidence="3 4">HannoverDv2000</strain>
    </source>
</reference>